<feature type="transmembrane region" description="Helical" evidence="6">
    <location>
        <begin position="40"/>
        <end position="62"/>
    </location>
</feature>
<evidence type="ECO:0000256" key="3">
    <source>
        <dbReference type="ARBA" id="ARBA00022692"/>
    </source>
</evidence>
<evidence type="ECO:0000256" key="1">
    <source>
        <dbReference type="ARBA" id="ARBA00004141"/>
    </source>
</evidence>
<evidence type="ECO:0000313" key="8">
    <source>
        <dbReference type="Proteomes" id="UP001138793"/>
    </source>
</evidence>
<protein>
    <submittedName>
        <fullName evidence="7">PurR-regulated permease PerM</fullName>
    </submittedName>
</protein>
<comment type="similarity">
    <text evidence="2">Belongs to the autoinducer-2 exporter (AI-2E) (TC 2.A.86) family.</text>
</comment>
<dbReference type="PANTHER" id="PTHR21716:SF15">
    <property type="entry name" value="TRANSPORT PROTEIN YRRI-RELATED"/>
    <property type="match status" value="1"/>
</dbReference>
<proteinExistence type="inferred from homology"/>
<name>A0A9X1CGP6_9BACI</name>
<dbReference type="GO" id="GO:0055085">
    <property type="term" value="P:transmembrane transport"/>
    <property type="evidence" value="ECO:0007669"/>
    <property type="project" value="TreeGrafter"/>
</dbReference>
<feature type="transmembrane region" description="Helical" evidence="6">
    <location>
        <begin position="74"/>
        <end position="92"/>
    </location>
</feature>
<comment type="subcellular location">
    <subcellularLocation>
        <location evidence="1">Membrane</location>
        <topology evidence="1">Multi-pass membrane protein</topology>
    </subcellularLocation>
</comment>
<reference evidence="7" key="1">
    <citation type="submission" date="2021-03" db="EMBL/GenBank/DDBJ databases">
        <title>Genomic Encyclopedia of Type Strains, Phase IV (KMG-IV): sequencing the most valuable type-strain genomes for metagenomic binning, comparative biology and taxonomic classification.</title>
        <authorList>
            <person name="Goeker M."/>
        </authorList>
    </citation>
    <scope>NUCLEOTIDE SEQUENCE</scope>
    <source>
        <strain evidence="7">DSM 107338</strain>
    </source>
</reference>
<dbReference type="Pfam" id="PF01594">
    <property type="entry name" value="AI-2E_transport"/>
    <property type="match status" value="1"/>
</dbReference>
<dbReference type="AlphaFoldDB" id="A0A9X1CGP6"/>
<gene>
    <name evidence="7" type="ORF">J2Z64_001740</name>
</gene>
<comment type="caution">
    <text evidence="7">The sequence shown here is derived from an EMBL/GenBank/DDBJ whole genome shotgun (WGS) entry which is preliminary data.</text>
</comment>
<dbReference type="EMBL" id="JAGGMB010000004">
    <property type="protein sequence ID" value="MBP2077488.1"/>
    <property type="molecule type" value="Genomic_DNA"/>
</dbReference>
<feature type="transmembrane region" description="Helical" evidence="6">
    <location>
        <begin position="242"/>
        <end position="260"/>
    </location>
</feature>
<accession>A0A9X1CGP6</accession>
<dbReference type="OrthoDB" id="9793390at2"/>
<sequence length="355" mass="40803">MVEDKKRFRLLYWLLIGIVLFIFSFLLVKTMPYYEAFFSFLWKFFIPFLVAALIAYLLHPLVEKLHEWNIHRGLSILLIYLIFFGGVGYLFYRGYPAIVHQVQDLNENLPEFIRMYESWIYQVYSYTSFLPETVHDKIDQLVATIETSLDNLLGKLVGGFTRIFDMIVLITVIPVLVFYFIKDYVKIESFFMWFIPHKYKDEANELMKEIDKGLGGYIRGQLIISLFVSLACLLIFKLLHVNYALLLAIVMGVTNIIPYFGPIIGAVPAVMISYTTGGNTVIFVIIAIFVIQLIEGNLLSPYIMGRSIKIHPVAIIFVLLLGGQLFGVWGMILAVPVLTILKVIVVQFVSLRSNH</sequence>
<keyword evidence="8" id="KW-1185">Reference proteome</keyword>
<feature type="transmembrane region" description="Helical" evidence="6">
    <location>
        <begin position="272"/>
        <end position="294"/>
    </location>
</feature>
<evidence type="ECO:0000256" key="6">
    <source>
        <dbReference type="SAM" id="Phobius"/>
    </source>
</evidence>
<keyword evidence="5 6" id="KW-0472">Membrane</keyword>
<evidence type="ECO:0000256" key="2">
    <source>
        <dbReference type="ARBA" id="ARBA00009773"/>
    </source>
</evidence>
<dbReference type="InterPro" id="IPR002549">
    <property type="entry name" value="AI-2E-like"/>
</dbReference>
<keyword evidence="3 6" id="KW-0812">Transmembrane</keyword>
<evidence type="ECO:0000256" key="4">
    <source>
        <dbReference type="ARBA" id="ARBA00022989"/>
    </source>
</evidence>
<feature type="transmembrane region" description="Helical" evidence="6">
    <location>
        <begin position="12"/>
        <end position="34"/>
    </location>
</feature>
<dbReference type="Proteomes" id="UP001138793">
    <property type="component" value="Unassembled WGS sequence"/>
</dbReference>
<dbReference type="GO" id="GO:0016020">
    <property type="term" value="C:membrane"/>
    <property type="evidence" value="ECO:0007669"/>
    <property type="project" value="UniProtKB-SubCell"/>
</dbReference>
<keyword evidence="4 6" id="KW-1133">Transmembrane helix</keyword>
<dbReference type="PANTHER" id="PTHR21716">
    <property type="entry name" value="TRANSMEMBRANE PROTEIN"/>
    <property type="match status" value="1"/>
</dbReference>
<feature type="transmembrane region" description="Helical" evidence="6">
    <location>
        <begin position="216"/>
        <end position="236"/>
    </location>
</feature>
<dbReference type="RefSeq" id="WP_149475457.1">
    <property type="nucleotide sequence ID" value="NZ_JAGGMB010000004.1"/>
</dbReference>
<evidence type="ECO:0000256" key="5">
    <source>
        <dbReference type="ARBA" id="ARBA00023136"/>
    </source>
</evidence>
<feature type="transmembrane region" description="Helical" evidence="6">
    <location>
        <begin position="163"/>
        <end position="181"/>
    </location>
</feature>
<evidence type="ECO:0000313" key="7">
    <source>
        <dbReference type="EMBL" id="MBP2077488.1"/>
    </source>
</evidence>
<organism evidence="7 8">
    <name type="scientific">Oceanobacillus polygoni</name>
    <dbReference type="NCBI Taxonomy" id="1235259"/>
    <lineage>
        <taxon>Bacteria</taxon>
        <taxon>Bacillati</taxon>
        <taxon>Bacillota</taxon>
        <taxon>Bacilli</taxon>
        <taxon>Bacillales</taxon>
        <taxon>Bacillaceae</taxon>
        <taxon>Oceanobacillus</taxon>
    </lineage>
</organism>
<feature type="transmembrane region" description="Helical" evidence="6">
    <location>
        <begin position="314"/>
        <end position="345"/>
    </location>
</feature>